<dbReference type="CDD" id="cd06301">
    <property type="entry name" value="PBP1_rhizopine_binding-like"/>
    <property type="match status" value="1"/>
</dbReference>
<accession>A0ABY6TLV6</accession>
<evidence type="ECO:0000256" key="3">
    <source>
        <dbReference type="ARBA" id="ARBA00022729"/>
    </source>
</evidence>
<comment type="similarity">
    <text evidence="2">Belongs to the bacterial solute-binding protein 2 family.</text>
</comment>
<organism evidence="5 6">
    <name type="scientific">Actinobacillus porcinus</name>
    <dbReference type="NCBI Taxonomy" id="51048"/>
    <lineage>
        <taxon>Bacteria</taxon>
        <taxon>Pseudomonadati</taxon>
        <taxon>Pseudomonadota</taxon>
        <taxon>Gammaproteobacteria</taxon>
        <taxon>Pasteurellales</taxon>
        <taxon>Pasteurellaceae</taxon>
        <taxon>Actinobacillus</taxon>
    </lineage>
</organism>
<feature type="domain" description="Periplasmic binding protein" evidence="4">
    <location>
        <begin position="26"/>
        <end position="284"/>
    </location>
</feature>
<evidence type="ECO:0000256" key="1">
    <source>
        <dbReference type="ARBA" id="ARBA00004196"/>
    </source>
</evidence>
<evidence type="ECO:0000256" key="2">
    <source>
        <dbReference type="ARBA" id="ARBA00007639"/>
    </source>
</evidence>
<dbReference type="PANTHER" id="PTHR46847:SF3">
    <property type="entry name" value="GALACTOFURANOSE-BINDING PROTEIN YTFQ"/>
    <property type="match status" value="1"/>
</dbReference>
<comment type="caution">
    <text evidence="5">The sequence shown here is derived from an EMBL/GenBank/DDBJ whole genome shotgun (WGS) entry which is preliminary data.</text>
</comment>
<evidence type="ECO:0000313" key="5">
    <source>
        <dbReference type="EMBL" id="VTU08890.1"/>
    </source>
</evidence>
<dbReference type="EMBL" id="CABFKI010000011">
    <property type="protein sequence ID" value="VTU08890.1"/>
    <property type="molecule type" value="Genomic_DNA"/>
</dbReference>
<dbReference type="InterPro" id="IPR028082">
    <property type="entry name" value="Peripla_BP_I"/>
</dbReference>
<dbReference type="InterPro" id="IPR025997">
    <property type="entry name" value="SBP_2_dom"/>
</dbReference>
<dbReference type="Pfam" id="PF13407">
    <property type="entry name" value="Peripla_BP_4"/>
    <property type="match status" value="1"/>
</dbReference>
<dbReference type="GeneID" id="86156105"/>
<keyword evidence="6" id="KW-1185">Reference proteome</keyword>
<dbReference type="Gene3D" id="3.40.50.2300">
    <property type="match status" value="2"/>
</dbReference>
<name>A0ABY6TLV6_9PAST</name>
<dbReference type="Proteomes" id="UP000308167">
    <property type="component" value="Unassembled WGS sequence"/>
</dbReference>
<sequence>MLKKLLPTLLGLTLLAPVVSAKELVIGVSMYSLADKYPTYLQDAMKKFDEEMQDVKFKYADANSDPAKMLNDVETFIHSNVDGLLVMPTDPDIMKAIGIKAKKAKIPLVVVTSKPKDEDMKYVSTYVGSEEIKAGEMQSDFIIQQLKGQSAEAIILMGPLGWDAQIKRTEGNEKILAKHPEIKVVSKQEAKWDRAKAMDITENLLAAHKNIKVILSNNDEMAIGALLAAQKRGLKDEDLLIVGIDATPDALEYLGKGLDATIYQSASGQGRASAEMIYKAAKGEDVPKYKWIPFELVTPDKKDLYISKYKE</sequence>
<dbReference type="SUPFAM" id="SSF53822">
    <property type="entry name" value="Periplasmic binding protein-like I"/>
    <property type="match status" value="1"/>
</dbReference>
<gene>
    <name evidence="5" type="primary">rbsB2_2</name>
    <name evidence="5" type="ORF">SAMEA1410922_01731</name>
</gene>
<proteinExistence type="inferred from homology"/>
<dbReference type="PANTHER" id="PTHR46847">
    <property type="entry name" value="D-ALLOSE-BINDING PERIPLASMIC PROTEIN-RELATED"/>
    <property type="match status" value="1"/>
</dbReference>
<evidence type="ECO:0000313" key="6">
    <source>
        <dbReference type="Proteomes" id="UP000308167"/>
    </source>
</evidence>
<dbReference type="RefSeq" id="WP_135710749.1">
    <property type="nucleotide sequence ID" value="NZ_CABFKI010000011.1"/>
</dbReference>
<keyword evidence="3" id="KW-0732">Signal</keyword>
<comment type="subcellular location">
    <subcellularLocation>
        <location evidence="1">Cell envelope</location>
    </subcellularLocation>
</comment>
<reference evidence="5 6" key="1">
    <citation type="submission" date="2019-05" db="EMBL/GenBank/DDBJ databases">
        <authorList>
            <consortium name="Pathogen Informatics"/>
        </authorList>
    </citation>
    <scope>NUCLEOTIDE SEQUENCE [LARGE SCALE GENOMIC DNA]</scope>
    <source>
        <strain evidence="5 6">NM319</strain>
    </source>
</reference>
<protein>
    <submittedName>
        <fullName evidence="5">D-ribose transporter subunit RbsB</fullName>
    </submittedName>
</protein>
<evidence type="ECO:0000259" key="4">
    <source>
        <dbReference type="Pfam" id="PF13407"/>
    </source>
</evidence>